<dbReference type="InterPro" id="IPR026392">
    <property type="entry name" value="Exo/Archaeosortase_dom"/>
</dbReference>
<dbReference type="InterPro" id="IPR036291">
    <property type="entry name" value="NAD(P)-bd_dom_sf"/>
</dbReference>
<dbReference type="GO" id="GO:0005524">
    <property type="term" value="F:ATP binding"/>
    <property type="evidence" value="ECO:0007669"/>
    <property type="project" value="UniProtKB-UniRule"/>
</dbReference>
<evidence type="ECO:0000256" key="10">
    <source>
        <dbReference type="ARBA" id="ARBA00023136"/>
    </source>
</evidence>
<reference evidence="14 15" key="1">
    <citation type="submission" date="2017-06" db="EMBL/GenBank/DDBJ databases">
        <authorList>
            <person name="Kim H.J."/>
            <person name="Triplett B.A."/>
        </authorList>
    </citation>
    <scope>NUCLEOTIDE SEQUENCE [LARGE SCALE GENOMIC DNA]</scope>
    <source>
        <strain evidence="14 15">DSM 43151</strain>
    </source>
</reference>
<keyword evidence="5 12" id="KW-0812">Transmembrane</keyword>
<evidence type="ECO:0000313" key="14">
    <source>
        <dbReference type="EMBL" id="SNR69229.1"/>
    </source>
</evidence>
<dbReference type="PANTHER" id="PTHR43585:SF2">
    <property type="entry name" value="ATP-GRASP ENZYME FSQD"/>
    <property type="match status" value="1"/>
</dbReference>
<dbReference type="SUPFAM" id="SSF56059">
    <property type="entry name" value="Glutathione synthetase ATP-binding domain-like"/>
    <property type="match status" value="1"/>
</dbReference>
<keyword evidence="3" id="KW-0436">Ligase</keyword>
<feature type="transmembrane region" description="Helical" evidence="12">
    <location>
        <begin position="96"/>
        <end position="117"/>
    </location>
</feature>
<evidence type="ECO:0000256" key="8">
    <source>
        <dbReference type="ARBA" id="ARBA00022840"/>
    </source>
</evidence>
<feature type="transmembrane region" description="Helical" evidence="12">
    <location>
        <begin position="31"/>
        <end position="50"/>
    </location>
</feature>
<dbReference type="RefSeq" id="WP_089293623.1">
    <property type="nucleotide sequence ID" value="NZ_BOMU01000037.1"/>
</dbReference>
<accession>A0A238YFU3</accession>
<keyword evidence="9 12" id="KW-1133">Transmembrane helix</keyword>
<feature type="domain" description="ATP-grasp" evidence="13">
    <location>
        <begin position="454"/>
        <end position="624"/>
    </location>
</feature>
<evidence type="ECO:0000256" key="3">
    <source>
        <dbReference type="ARBA" id="ARBA00022598"/>
    </source>
</evidence>
<evidence type="ECO:0000256" key="11">
    <source>
        <dbReference type="PROSITE-ProRule" id="PRU00409"/>
    </source>
</evidence>
<comment type="subcellular location">
    <subcellularLocation>
        <location evidence="1">Cell membrane</location>
        <topology evidence="1">Multi-pass membrane protein</topology>
    </subcellularLocation>
</comment>
<keyword evidence="4" id="KW-0645">Protease</keyword>
<keyword evidence="7" id="KW-0378">Hydrolase</keyword>
<dbReference type="Proteomes" id="UP000198415">
    <property type="component" value="Unassembled WGS sequence"/>
</dbReference>
<dbReference type="Gene3D" id="3.40.50.20">
    <property type="match status" value="1"/>
</dbReference>
<evidence type="ECO:0000256" key="9">
    <source>
        <dbReference type="ARBA" id="ARBA00022989"/>
    </source>
</evidence>
<dbReference type="GO" id="GO:0005886">
    <property type="term" value="C:plasma membrane"/>
    <property type="evidence" value="ECO:0007669"/>
    <property type="project" value="UniProtKB-SubCell"/>
</dbReference>
<dbReference type="GO" id="GO:0006508">
    <property type="term" value="P:proteolysis"/>
    <property type="evidence" value="ECO:0007669"/>
    <property type="project" value="UniProtKB-KW"/>
</dbReference>
<feature type="transmembrane region" description="Helical" evidence="12">
    <location>
        <begin position="164"/>
        <end position="186"/>
    </location>
</feature>
<dbReference type="Gene3D" id="3.30.470.20">
    <property type="entry name" value="ATP-grasp fold, B domain"/>
    <property type="match status" value="1"/>
</dbReference>
<keyword evidence="15" id="KW-1185">Reference proteome</keyword>
<evidence type="ECO:0000256" key="2">
    <source>
        <dbReference type="ARBA" id="ARBA00022475"/>
    </source>
</evidence>
<dbReference type="SUPFAM" id="SSF51735">
    <property type="entry name" value="NAD(P)-binding Rossmann-fold domains"/>
    <property type="match status" value="1"/>
</dbReference>
<keyword evidence="2" id="KW-1003">Cell membrane</keyword>
<dbReference type="AlphaFoldDB" id="A0A238YFU3"/>
<dbReference type="Pfam" id="PF15632">
    <property type="entry name" value="ATPgrasp_Ter"/>
    <property type="match status" value="1"/>
</dbReference>
<proteinExistence type="predicted"/>
<evidence type="ECO:0000259" key="13">
    <source>
        <dbReference type="PROSITE" id="PS50975"/>
    </source>
</evidence>
<evidence type="ECO:0000313" key="15">
    <source>
        <dbReference type="Proteomes" id="UP000198415"/>
    </source>
</evidence>
<dbReference type="InterPro" id="IPR011761">
    <property type="entry name" value="ATP-grasp"/>
</dbReference>
<organism evidence="14 15">
    <name type="scientific">Actinoplanes regularis</name>
    <dbReference type="NCBI Taxonomy" id="52697"/>
    <lineage>
        <taxon>Bacteria</taxon>
        <taxon>Bacillati</taxon>
        <taxon>Actinomycetota</taxon>
        <taxon>Actinomycetes</taxon>
        <taxon>Micromonosporales</taxon>
        <taxon>Micromonosporaceae</taxon>
        <taxon>Actinoplanes</taxon>
    </lineage>
</organism>
<feature type="transmembrane region" description="Helical" evidence="12">
    <location>
        <begin position="124"/>
        <end position="144"/>
    </location>
</feature>
<dbReference type="PANTHER" id="PTHR43585">
    <property type="entry name" value="FUMIPYRROLE BIOSYNTHESIS PROTEIN C"/>
    <property type="match status" value="1"/>
</dbReference>
<evidence type="ECO:0000256" key="12">
    <source>
        <dbReference type="SAM" id="Phobius"/>
    </source>
</evidence>
<dbReference type="GO" id="GO:0008233">
    <property type="term" value="F:peptidase activity"/>
    <property type="evidence" value="ECO:0007669"/>
    <property type="project" value="UniProtKB-KW"/>
</dbReference>
<keyword evidence="8 11" id="KW-0067">ATP-binding</keyword>
<evidence type="ECO:0000256" key="5">
    <source>
        <dbReference type="ARBA" id="ARBA00022692"/>
    </source>
</evidence>
<keyword evidence="10 12" id="KW-0472">Membrane</keyword>
<evidence type="ECO:0000256" key="1">
    <source>
        <dbReference type="ARBA" id="ARBA00004651"/>
    </source>
</evidence>
<evidence type="ECO:0000256" key="6">
    <source>
        <dbReference type="ARBA" id="ARBA00022741"/>
    </source>
</evidence>
<dbReference type="OrthoDB" id="24041at2"/>
<dbReference type="GO" id="GO:0046872">
    <property type="term" value="F:metal ion binding"/>
    <property type="evidence" value="ECO:0007669"/>
    <property type="project" value="InterPro"/>
</dbReference>
<sequence length="668" mass="71679">MSAPEIGWLDRTLEREARRRRASSTVRRRRLVMLEMAAAVAGCIAGYLLLVDHLRHFEVALAANILGFLGVDRISGVLGNAFVVFGPGMEPVVAEMSGSCTILSSVLALTALAAVALRERHQALFGLLAACFFILVANQVRLVLSLLAGRFFAVDALIFFHDWIGSALNFAYTLFGLLIMIGLTMYDAQLAEQDRSGRHTADRPAAWARPGLGHRVPVEAEPKAPRVRVAAFVHRRILPKALSRRLAQNRERRRIDYRVGHEGPGRRAEIVRGLAAKGLSVHTATLLAVAQYETEPMVLDALADAVAERQWEPLHSADVLALRLWARAWLMRAPQQRPSTGRLIAVTGAGGPAGVAVIHALRAAGEDVLALDANPDAVGLRLAGHAAVLPRADQPGYADALIALIAEHRPAALVCTVAEEYAALAPLTDRLAELGTRTWLPEHADVCLDKVEFAAALHAAGVAHPMTAATPEEAIRVPGPWVIKPARGRGSRDVMFADNLRELAHALETVPGAIVQTRLTGREFTADALIDRDGTMVACVPRWREETRGGISVQGTTFTSDAVAEAVAATLRAVRHAGPANVQGFVADSGEVTVVEVNPRFSGGLPLTLAAGADVVNTYVKGILEPDAKLPALSFQDGLRMARHFSEVFYPAEETAAPAVTSESELAR</sequence>
<evidence type="ECO:0000256" key="7">
    <source>
        <dbReference type="ARBA" id="ARBA00022801"/>
    </source>
</evidence>
<dbReference type="PROSITE" id="PS50975">
    <property type="entry name" value="ATP_GRASP"/>
    <property type="match status" value="1"/>
</dbReference>
<keyword evidence="6 11" id="KW-0547">Nucleotide-binding</keyword>
<dbReference type="EMBL" id="FZNR01000004">
    <property type="protein sequence ID" value="SNR69229.1"/>
    <property type="molecule type" value="Genomic_DNA"/>
</dbReference>
<gene>
    <name evidence="14" type="ORF">SAMN06264365_104478</name>
</gene>
<dbReference type="GO" id="GO:0016874">
    <property type="term" value="F:ligase activity"/>
    <property type="evidence" value="ECO:0007669"/>
    <property type="project" value="UniProtKB-KW"/>
</dbReference>
<evidence type="ECO:0000256" key="4">
    <source>
        <dbReference type="ARBA" id="ARBA00022670"/>
    </source>
</evidence>
<protein>
    <submittedName>
        <fullName evidence="14">Carbamoyl-phosphate synthase large subunit</fullName>
    </submittedName>
</protein>
<dbReference type="NCBIfam" id="TIGR04178">
    <property type="entry name" value="exo_archaeo"/>
    <property type="match status" value="1"/>
</dbReference>
<name>A0A238YFU3_9ACTN</name>
<dbReference type="InterPro" id="IPR052032">
    <property type="entry name" value="ATP-dep_AA_Ligase"/>
</dbReference>